<dbReference type="Proteomes" id="UP000305874">
    <property type="component" value="Unassembled WGS sequence"/>
</dbReference>
<comment type="caution">
    <text evidence="3">The sequence shown here is derived from an EMBL/GenBank/DDBJ whole genome shotgun (WGS) entry which is preliminary data.</text>
</comment>
<dbReference type="InterPro" id="IPR005184">
    <property type="entry name" value="DUF306_Meta_HslJ"/>
</dbReference>
<dbReference type="STRING" id="151081.TW72_13025"/>
<dbReference type="EMBL" id="PNCG01000014">
    <property type="protein sequence ID" value="TMP86428.1"/>
    <property type="molecule type" value="Genomic_DNA"/>
</dbReference>
<feature type="domain" description="DUF306" evidence="2">
    <location>
        <begin position="30"/>
        <end position="129"/>
    </location>
</feature>
<sequence>MRAKQVFAMAMVLALSGCASTDEQLADAAKYHDWQLMSVDGQDVRHHQASLSFIDALQLNGFSGCNDFFAASNIREQRLEVTNLGMTYKQCNTALTGTEQALLATLKSAPIVRLGERQMTLSGEHVLTFKRTTP</sequence>
<accession>A0A5S3Z2J1</accession>
<reference evidence="3 4" key="1">
    <citation type="submission" date="2017-12" db="EMBL/GenBank/DDBJ databases">
        <authorList>
            <person name="Paulsen S."/>
            <person name="Gram L.K."/>
        </authorList>
    </citation>
    <scope>NUCLEOTIDE SEQUENCE [LARGE SCALE GENOMIC DNA]</scope>
    <source>
        <strain evidence="3 4">S2897</strain>
    </source>
</reference>
<dbReference type="PANTHER" id="PTHR35535">
    <property type="entry name" value="HEAT SHOCK PROTEIN HSLJ"/>
    <property type="match status" value="1"/>
</dbReference>
<dbReference type="RefSeq" id="WP_053910063.1">
    <property type="nucleotide sequence ID" value="NZ_PNCG01000014.1"/>
</dbReference>
<evidence type="ECO:0000313" key="4">
    <source>
        <dbReference type="Proteomes" id="UP000305874"/>
    </source>
</evidence>
<evidence type="ECO:0000256" key="1">
    <source>
        <dbReference type="SAM" id="SignalP"/>
    </source>
</evidence>
<dbReference type="InterPro" id="IPR038670">
    <property type="entry name" value="HslJ-like_sf"/>
</dbReference>
<feature type="chain" id="PRO_5024428907" evidence="1">
    <location>
        <begin position="22"/>
        <end position="134"/>
    </location>
</feature>
<evidence type="ECO:0000259" key="2">
    <source>
        <dbReference type="Pfam" id="PF03724"/>
    </source>
</evidence>
<dbReference type="AlphaFoldDB" id="A0A5S3Z2J1"/>
<evidence type="ECO:0000313" key="3">
    <source>
        <dbReference type="EMBL" id="TMP86428.1"/>
    </source>
</evidence>
<dbReference type="PANTHER" id="PTHR35535:SF1">
    <property type="entry name" value="HEAT SHOCK PROTEIN HSLJ"/>
    <property type="match status" value="1"/>
</dbReference>
<keyword evidence="1" id="KW-0732">Signal</keyword>
<reference evidence="4" key="2">
    <citation type="submission" date="2019-06" db="EMBL/GenBank/DDBJ databases">
        <title>Co-occurence of chitin degradation, pigmentation and bioactivity in marine Pseudoalteromonas.</title>
        <authorList>
            <person name="Sonnenschein E.C."/>
            <person name="Bech P.K."/>
        </authorList>
    </citation>
    <scope>NUCLEOTIDE SEQUENCE [LARGE SCALE GENOMIC DNA]</scope>
    <source>
        <strain evidence="4">S2897</strain>
    </source>
</reference>
<organism evidence="3 4">
    <name type="scientific">Pseudoalteromonas ruthenica</name>
    <dbReference type="NCBI Taxonomy" id="151081"/>
    <lineage>
        <taxon>Bacteria</taxon>
        <taxon>Pseudomonadati</taxon>
        <taxon>Pseudomonadota</taxon>
        <taxon>Gammaproteobacteria</taxon>
        <taxon>Alteromonadales</taxon>
        <taxon>Pseudoalteromonadaceae</taxon>
        <taxon>Pseudoalteromonas</taxon>
    </lineage>
</organism>
<feature type="signal peptide" evidence="1">
    <location>
        <begin position="1"/>
        <end position="21"/>
    </location>
</feature>
<name>A0A5S3Z2J1_9GAMM</name>
<dbReference type="Gene3D" id="2.40.128.270">
    <property type="match status" value="1"/>
</dbReference>
<proteinExistence type="predicted"/>
<dbReference type="PROSITE" id="PS51257">
    <property type="entry name" value="PROKAR_LIPOPROTEIN"/>
    <property type="match status" value="1"/>
</dbReference>
<protein>
    <submittedName>
        <fullName evidence="3">META domain-containing protein</fullName>
    </submittedName>
</protein>
<gene>
    <name evidence="3" type="ORF">CWC05_13540</name>
</gene>
<dbReference type="InterPro" id="IPR053147">
    <property type="entry name" value="Hsp_HslJ-like"/>
</dbReference>
<dbReference type="Pfam" id="PF03724">
    <property type="entry name" value="META"/>
    <property type="match status" value="1"/>
</dbReference>